<protein>
    <submittedName>
        <fullName evidence="7">Uncharacterized protein LOC100908025</fullName>
    </submittedName>
</protein>
<evidence type="ECO:0000256" key="4">
    <source>
        <dbReference type="ARBA" id="ARBA00022807"/>
    </source>
</evidence>
<dbReference type="FunFam" id="3.40.395.10:FF:000001">
    <property type="entry name" value="Sentrin-specific protease 1"/>
    <property type="match status" value="1"/>
</dbReference>
<dbReference type="RefSeq" id="XP_003742210.1">
    <property type="nucleotide sequence ID" value="XM_003742162.1"/>
</dbReference>
<dbReference type="PROSITE" id="PS50600">
    <property type="entry name" value="ULP_PROTEASE"/>
    <property type="match status" value="1"/>
</dbReference>
<evidence type="ECO:0000313" key="6">
    <source>
        <dbReference type="Proteomes" id="UP000694867"/>
    </source>
</evidence>
<dbReference type="Pfam" id="PF10551">
    <property type="entry name" value="MULE"/>
    <property type="match status" value="1"/>
</dbReference>
<dbReference type="GO" id="GO:0071897">
    <property type="term" value="P:DNA biosynthetic process"/>
    <property type="evidence" value="ECO:0007669"/>
    <property type="project" value="UniProtKB-ARBA"/>
</dbReference>
<dbReference type="GO" id="GO:0080090">
    <property type="term" value="P:regulation of primary metabolic process"/>
    <property type="evidence" value="ECO:0007669"/>
    <property type="project" value="UniProtKB-ARBA"/>
</dbReference>
<dbReference type="KEGG" id="goe:100908025"/>
<feature type="domain" description="Ubiquitin-like protease family profile" evidence="5">
    <location>
        <begin position="686"/>
        <end position="849"/>
    </location>
</feature>
<dbReference type="GO" id="GO:0060255">
    <property type="term" value="P:regulation of macromolecule metabolic process"/>
    <property type="evidence" value="ECO:0007669"/>
    <property type="project" value="UniProtKB-ARBA"/>
</dbReference>
<dbReference type="InterPro" id="IPR043502">
    <property type="entry name" value="DNA/RNA_pol_sf"/>
</dbReference>
<dbReference type="SUPFAM" id="SSF56672">
    <property type="entry name" value="DNA/RNA polymerases"/>
    <property type="match status" value="1"/>
</dbReference>
<sequence>MVDEPNNLDEVYKSVHCQQWLNAMAEEIASMEHHKVWELVDLPRGKRAVGDRWIFKVKKDAHGNVERFRARLVVKGYDQRPGRDFGETFSPVARFDEIKTLQAIAAKESLALYQFDVKTAFLNSELNEEVYTTKPEGFSDNSGRVCKLLKAVYGLKQSSRARNQEITKRLVGMGMTQSKADPCVYYTEGKTRLIVALYVDDGLTMGRDLATVQESLEKLGRQLEITSKPLIHFLGMHVEISDDRSEIKIHKSNYISELLERFQVKNSKETATPIDNNSKSAYDDEIDPSLPYREIIGALLYLTIATREKEEHNTLLVTTGSLLGLLSSARLIHADATYKICPKHLCKQLFTIHGNRSGHVVMVACAFMNKSDSEAYGWIFRQLKLAAPGLTVAAYMGDWDGAMSKAVRSKFDDVDLYGCHFHFAQSLVRRARGKWCAGLGNGIRKPGEVLSIFLGFSVLPLLPPEMILPTFGTLAARARTVHVGFPGFLDYIESHWLQRIGPEDLSVFGLRQRTNDDVESNNGKLLRKVGPHGPVWSLIATIAECAQDVMVDKIIHSRGVEHILSRPRKATKFNKLRVKLSWELLTRGEISAVEFIERVKYKVGKRNHLLCLKGHIDTGYSEKTPSICIDIDDDHNYAKKPNRAQLSPNFCASPAFDSVNDGEEGRKENVPDEGVKVFGDVSISRLGVTANNLNTLAGTNWLNDKIIDIYLNLIVNRNRDSPHLPKVFSFSTFFLDFYKRHGYDEVSKWTRRDDIFAKDIFLVPVYTKSHWCMASIDWRTRVIKYMDSLGGQNDDCLSLLRTYLAQEMAHKKNCELDLSEWHVEYANNIPQQRNSFDCGVFALKYADHIAQDAKINFSQEDMPAFRESLMLEILQSSLIL</sequence>
<keyword evidence="4" id="KW-0788">Thiol protease</keyword>
<dbReference type="GO" id="GO:0005634">
    <property type="term" value="C:nucleus"/>
    <property type="evidence" value="ECO:0007669"/>
    <property type="project" value="TreeGrafter"/>
</dbReference>
<gene>
    <name evidence="7" type="primary">LOC100908025</name>
</gene>
<dbReference type="InterPro" id="IPR018289">
    <property type="entry name" value="MULE_transposase_dom"/>
</dbReference>
<comment type="similarity">
    <text evidence="1">Belongs to the peptidase C48 family.</text>
</comment>
<name>A0AAJ6QQ60_9ACAR</name>
<dbReference type="GeneID" id="100908025"/>
<dbReference type="GO" id="GO:0016926">
    <property type="term" value="P:protein desumoylation"/>
    <property type="evidence" value="ECO:0007669"/>
    <property type="project" value="TreeGrafter"/>
</dbReference>
<dbReference type="PANTHER" id="PTHR12606">
    <property type="entry name" value="SENTRIN/SUMO-SPECIFIC PROTEASE"/>
    <property type="match status" value="1"/>
</dbReference>
<keyword evidence="6" id="KW-1185">Reference proteome</keyword>
<accession>A0AAJ6QQ60</accession>
<dbReference type="Gene3D" id="3.40.395.10">
    <property type="entry name" value="Adenoviral Proteinase, Chain A"/>
    <property type="match status" value="1"/>
</dbReference>
<keyword evidence="3" id="KW-0378">Hydrolase</keyword>
<evidence type="ECO:0000256" key="1">
    <source>
        <dbReference type="ARBA" id="ARBA00005234"/>
    </source>
</evidence>
<dbReference type="InterPro" id="IPR003653">
    <property type="entry name" value="Peptidase_C48_C"/>
</dbReference>
<organism evidence="6 7">
    <name type="scientific">Galendromus occidentalis</name>
    <name type="common">western predatory mite</name>
    <dbReference type="NCBI Taxonomy" id="34638"/>
    <lineage>
        <taxon>Eukaryota</taxon>
        <taxon>Metazoa</taxon>
        <taxon>Ecdysozoa</taxon>
        <taxon>Arthropoda</taxon>
        <taxon>Chelicerata</taxon>
        <taxon>Arachnida</taxon>
        <taxon>Acari</taxon>
        <taxon>Parasitiformes</taxon>
        <taxon>Mesostigmata</taxon>
        <taxon>Gamasina</taxon>
        <taxon>Phytoseioidea</taxon>
        <taxon>Phytoseiidae</taxon>
        <taxon>Typhlodrominae</taxon>
        <taxon>Galendromus</taxon>
    </lineage>
</organism>
<proteinExistence type="inferred from homology"/>
<dbReference type="PANTHER" id="PTHR12606:SF141">
    <property type="entry name" value="GH15225P-RELATED"/>
    <property type="match status" value="1"/>
</dbReference>
<dbReference type="Pfam" id="PF07727">
    <property type="entry name" value="RVT_2"/>
    <property type="match status" value="1"/>
</dbReference>
<keyword evidence="2" id="KW-0645">Protease</keyword>
<evidence type="ECO:0000256" key="3">
    <source>
        <dbReference type="ARBA" id="ARBA00022801"/>
    </source>
</evidence>
<dbReference type="Proteomes" id="UP000694867">
    <property type="component" value="Unplaced"/>
</dbReference>
<evidence type="ECO:0000259" key="5">
    <source>
        <dbReference type="PROSITE" id="PS50600"/>
    </source>
</evidence>
<dbReference type="AlphaFoldDB" id="A0AAJ6QQ60"/>
<reference evidence="7" key="1">
    <citation type="submission" date="2025-08" db="UniProtKB">
        <authorList>
            <consortium name="RefSeq"/>
        </authorList>
    </citation>
    <scope>IDENTIFICATION</scope>
</reference>
<dbReference type="GO" id="GO:0016929">
    <property type="term" value="F:deSUMOylase activity"/>
    <property type="evidence" value="ECO:0007669"/>
    <property type="project" value="TreeGrafter"/>
</dbReference>
<dbReference type="GO" id="GO:0006508">
    <property type="term" value="P:proteolysis"/>
    <property type="evidence" value="ECO:0007669"/>
    <property type="project" value="UniProtKB-KW"/>
</dbReference>
<dbReference type="InterPro" id="IPR038765">
    <property type="entry name" value="Papain-like_cys_pep_sf"/>
</dbReference>
<dbReference type="SUPFAM" id="SSF54001">
    <property type="entry name" value="Cysteine proteinases"/>
    <property type="match status" value="1"/>
</dbReference>
<evidence type="ECO:0000313" key="7">
    <source>
        <dbReference type="RefSeq" id="XP_003742210.1"/>
    </source>
</evidence>
<dbReference type="Pfam" id="PF02902">
    <property type="entry name" value="Peptidase_C48"/>
    <property type="match status" value="1"/>
</dbReference>
<dbReference type="InterPro" id="IPR013103">
    <property type="entry name" value="RVT_2"/>
</dbReference>
<evidence type="ECO:0000256" key="2">
    <source>
        <dbReference type="ARBA" id="ARBA00022670"/>
    </source>
</evidence>